<name>A0AA86Q683_9EUKA</name>
<dbReference type="EMBL" id="CAXDID020000018">
    <property type="protein sequence ID" value="CAL5985348.1"/>
    <property type="molecule type" value="Genomic_DNA"/>
</dbReference>
<reference evidence="3 5" key="2">
    <citation type="submission" date="2024-07" db="EMBL/GenBank/DDBJ databases">
        <authorList>
            <person name="Akdeniz Z."/>
        </authorList>
    </citation>
    <scope>NUCLEOTIDE SEQUENCE [LARGE SCALE GENOMIC DNA]</scope>
</reference>
<dbReference type="AlphaFoldDB" id="A0AA86Q683"/>
<sequence>MHTNKGQQQHVLMLQLFQSNNDNARLQHSSLKLQDYMAKRIGIYATLRMTYLALSVNLLSRLTIKSFLGNNGMVIFLQQQKNCPLIKHYDQDHVHVGQL</sequence>
<evidence type="ECO:0000313" key="1">
    <source>
        <dbReference type="EMBL" id="CAI9952902.1"/>
    </source>
</evidence>
<keyword evidence="5" id="KW-1185">Reference proteome</keyword>
<gene>
    <name evidence="1" type="ORF">HINF_LOCUS40547</name>
    <name evidence="2" type="ORF">HINF_LOCUS40551</name>
    <name evidence="3" type="ORF">HINF_LOCUS8805</name>
    <name evidence="4" type="ORF">HINF_LOCUS8809</name>
</gene>
<accession>A0AA86Q683</accession>
<reference evidence="2" key="1">
    <citation type="submission" date="2023-06" db="EMBL/GenBank/DDBJ databases">
        <authorList>
            <person name="Kurt Z."/>
        </authorList>
    </citation>
    <scope>NUCLEOTIDE SEQUENCE</scope>
</reference>
<dbReference type="EMBL" id="CATOUU010000834">
    <property type="protein sequence ID" value="CAI9952906.1"/>
    <property type="molecule type" value="Genomic_DNA"/>
</dbReference>
<dbReference type="Proteomes" id="UP001642409">
    <property type="component" value="Unassembled WGS sequence"/>
</dbReference>
<proteinExistence type="predicted"/>
<evidence type="ECO:0000313" key="3">
    <source>
        <dbReference type="EMBL" id="CAL5985344.1"/>
    </source>
</evidence>
<evidence type="ECO:0000313" key="2">
    <source>
        <dbReference type="EMBL" id="CAI9952906.1"/>
    </source>
</evidence>
<evidence type="ECO:0000313" key="5">
    <source>
        <dbReference type="Proteomes" id="UP001642409"/>
    </source>
</evidence>
<protein>
    <submittedName>
        <fullName evidence="3">Hypothetical_protein</fullName>
    </submittedName>
</protein>
<comment type="caution">
    <text evidence="2">The sequence shown here is derived from an EMBL/GenBank/DDBJ whole genome shotgun (WGS) entry which is preliminary data.</text>
</comment>
<evidence type="ECO:0000313" key="4">
    <source>
        <dbReference type="EMBL" id="CAL5985348.1"/>
    </source>
</evidence>
<organism evidence="2">
    <name type="scientific">Hexamita inflata</name>
    <dbReference type="NCBI Taxonomy" id="28002"/>
    <lineage>
        <taxon>Eukaryota</taxon>
        <taxon>Metamonada</taxon>
        <taxon>Diplomonadida</taxon>
        <taxon>Hexamitidae</taxon>
        <taxon>Hexamitinae</taxon>
        <taxon>Hexamita</taxon>
    </lineage>
</organism>
<dbReference type="EMBL" id="CAXDID020000018">
    <property type="protein sequence ID" value="CAL5985344.1"/>
    <property type="molecule type" value="Genomic_DNA"/>
</dbReference>
<dbReference type="EMBL" id="CATOUU010000834">
    <property type="protein sequence ID" value="CAI9952902.1"/>
    <property type="molecule type" value="Genomic_DNA"/>
</dbReference>